<feature type="transmembrane region" description="Helical" evidence="1">
    <location>
        <begin position="20"/>
        <end position="42"/>
    </location>
</feature>
<keyword evidence="1" id="KW-0472">Membrane</keyword>
<dbReference type="RefSeq" id="WP_204728841.1">
    <property type="nucleotide sequence ID" value="NZ_JAFBDK010000005.1"/>
</dbReference>
<gene>
    <name evidence="2" type="ORF">ACFS5P_10365</name>
</gene>
<keyword evidence="3" id="KW-1185">Reference proteome</keyword>
<feature type="transmembrane region" description="Helical" evidence="1">
    <location>
        <begin position="189"/>
        <end position="216"/>
    </location>
</feature>
<name>A0ABW5ZHH1_9BACL</name>
<dbReference type="Pfam" id="PF03929">
    <property type="entry name" value="PepSY_TM"/>
    <property type="match status" value="1"/>
</dbReference>
<dbReference type="Proteomes" id="UP001597561">
    <property type="component" value="Unassembled WGS sequence"/>
</dbReference>
<feature type="transmembrane region" description="Helical" evidence="1">
    <location>
        <begin position="366"/>
        <end position="387"/>
    </location>
</feature>
<organism evidence="2 3">
    <name type="scientific">Jeotgalibacillus terrae</name>
    <dbReference type="NCBI Taxonomy" id="587735"/>
    <lineage>
        <taxon>Bacteria</taxon>
        <taxon>Bacillati</taxon>
        <taxon>Bacillota</taxon>
        <taxon>Bacilli</taxon>
        <taxon>Bacillales</taxon>
        <taxon>Caryophanaceae</taxon>
        <taxon>Jeotgalibacillus</taxon>
    </lineage>
</organism>
<feature type="transmembrane region" description="Helical" evidence="1">
    <location>
        <begin position="408"/>
        <end position="433"/>
    </location>
</feature>
<dbReference type="PANTHER" id="PTHR34219:SF1">
    <property type="entry name" value="PEPSY DOMAIN-CONTAINING PROTEIN"/>
    <property type="match status" value="1"/>
</dbReference>
<sequence>MADHQKKSAKAYQTIWRWHFYAGIIIAPVLLVLAVTGAIYLFKWNIEDFLYEDLYEIEAEGQQTSPSVLVSNVQALYGEDVAITRYRPGESAERSVEIGISDNGVSKTVFMNPYNGYLVGEINDEERVMDIIEKIHGELMAGTMGDRIVELVAGWTIILVVTGYYLFWPRGKFTLWGTLLPRLKKNRRMLIRDIHVVPAVWISAGLVFLLMTGMLWTGFWGDGVQRITTNAGVGYPPSVWVGDAPVSEIVTEDVAEVAWAAETLPVPESVTGEAYIPVTLDDVVAQADRLGVHSSYQVYFPSGPEGVYTLSAFPDRAEDEATIHLDQYTGAVLADYRFDQYEPLGKVMAIGITLHKGLQYGIWNQMAGLAICIGLLLIVISGLWMWLMRKPSDSMGAPKALAIHRIKWTLVILIGFSLFFPLVGLSVIVIFLLDYLLLKRVAWMRKFFNIRQEEQ</sequence>
<dbReference type="PANTHER" id="PTHR34219">
    <property type="entry name" value="IRON-REGULATED INNER MEMBRANE PROTEIN-RELATED"/>
    <property type="match status" value="1"/>
</dbReference>
<keyword evidence="1" id="KW-1133">Transmembrane helix</keyword>
<evidence type="ECO:0000313" key="3">
    <source>
        <dbReference type="Proteomes" id="UP001597561"/>
    </source>
</evidence>
<accession>A0ABW5ZHH1</accession>
<keyword evidence="1" id="KW-0812">Transmembrane</keyword>
<protein>
    <submittedName>
        <fullName evidence="2">PepSY-associated TM helix domain-containing protein</fullName>
    </submittedName>
</protein>
<feature type="transmembrane region" description="Helical" evidence="1">
    <location>
        <begin position="148"/>
        <end position="168"/>
    </location>
</feature>
<reference evidence="3" key="1">
    <citation type="journal article" date="2019" name="Int. J. Syst. Evol. Microbiol.">
        <title>The Global Catalogue of Microorganisms (GCM) 10K type strain sequencing project: providing services to taxonomists for standard genome sequencing and annotation.</title>
        <authorList>
            <consortium name="The Broad Institute Genomics Platform"/>
            <consortium name="The Broad Institute Genome Sequencing Center for Infectious Disease"/>
            <person name="Wu L."/>
            <person name="Ma J."/>
        </authorList>
    </citation>
    <scope>NUCLEOTIDE SEQUENCE [LARGE SCALE GENOMIC DNA]</scope>
    <source>
        <strain evidence="3">KCTC 13528</strain>
    </source>
</reference>
<proteinExistence type="predicted"/>
<evidence type="ECO:0000256" key="1">
    <source>
        <dbReference type="SAM" id="Phobius"/>
    </source>
</evidence>
<dbReference type="EMBL" id="JBHUPG010000019">
    <property type="protein sequence ID" value="MFD2912277.1"/>
    <property type="molecule type" value="Genomic_DNA"/>
</dbReference>
<dbReference type="InterPro" id="IPR005625">
    <property type="entry name" value="PepSY-ass_TM"/>
</dbReference>
<comment type="caution">
    <text evidence="2">The sequence shown here is derived from an EMBL/GenBank/DDBJ whole genome shotgun (WGS) entry which is preliminary data.</text>
</comment>
<evidence type="ECO:0000313" key="2">
    <source>
        <dbReference type="EMBL" id="MFD2912277.1"/>
    </source>
</evidence>